<dbReference type="AlphaFoldDB" id="A0A411DLQ8"/>
<protein>
    <submittedName>
        <fullName evidence="1">Uncharacterized protein</fullName>
    </submittedName>
</protein>
<gene>
    <name evidence="1" type="ORF">EU348_08855</name>
</gene>
<sequence length="63" mass="7275">MISKEESNQLQKFIRSITAVHSDAAYSIPENISLYRSTENIRSLNILIFDVTDNQKIQTKTIF</sequence>
<reference evidence="1" key="1">
    <citation type="submission" date="2019-01" db="EMBL/GenBank/DDBJ databases">
        <title>Whole Genome Sequencing for Putative Detection of Antimicrobial Resistance and Potential Virulence Factors in Chryseobacterium indologenes isolated from Nile Tilapia in Tanzania.</title>
        <authorList>
            <person name="Mwega E."/>
            <person name="Mutoloki S."/>
            <person name="Mugimba K."/>
            <person name="Colquhoun D."/>
            <person name="Mdegela R."/>
            <person name="Evensen O."/>
            <person name="Wasteson Y."/>
        </authorList>
    </citation>
    <scope>NUCLEOTIDE SEQUENCE [LARGE SCALE GENOMIC DNA]</scope>
    <source>
        <strain evidence="1">StR 01</strain>
    </source>
</reference>
<dbReference type="EMBL" id="CP035532">
    <property type="protein sequence ID" value="QBA21295.1"/>
    <property type="molecule type" value="Genomic_DNA"/>
</dbReference>
<evidence type="ECO:0000313" key="1">
    <source>
        <dbReference type="EMBL" id="QBA21295.1"/>
    </source>
</evidence>
<organism evidence="1">
    <name type="scientific">Chryseobacterium indologenes</name>
    <name type="common">Flavobacterium indologenes</name>
    <dbReference type="NCBI Taxonomy" id="253"/>
    <lineage>
        <taxon>Bacteria</taxon>
        <taxon>Pseudomonadati</taxon>
        <taxon>Bacteroidota</taxon>
        <taxon>Flavobacteriia</taxon>
        <taxon>Flavobacteriales</taxon>
        <taxon>Weeksellaceae</taxon>
        <taxon>Chryseobacterium group</taxon>
        <taxon>Chryseobacterium</taxon>
    </lineage>
</organism>
<proteinExistence type="predicted"/>
<name>A0A411DLQ8_CHRID</name>
<accession>A0A411DLQ8</accession>